<comment type="caution">
    <text evidence="2">The sequence shown here is derived from an EMBL/GenBank/DDBJ whole genome shotgun (WGS) entry which is preliminary data.</text>
</comment>
<dbReference type="EMBL" id="VBPA01000430">
    <property type="protein sequence ID" value="TMQ67864.1"/>
    <property type="molecule type" value="Genomic_DNA"/>
</dbReference>
<feature type="transmembrane region" description="Helical" evidence="1">
    <location>
        <begin position="12"/>
        <end position="30"/>
    </location>
</feature>
<organism evidence="2 3">
    <name type="scientific">Eiseniibacteriota bacterium</name>
    <dbReference type="NCBI Taxonomy" id="2212470"/>
    <lineage>
        <taxon>Bacteria</taxon>
        <taxon>Candidatus Eiseniibacteriota</taxon>
    </lineage>
</organism>
<gene>
    <name evidence="2" type="ORF">E6K80_14870</name>
</gene>
<proteinExistence type="predicted"/>
<dbReference type="InterPro" id="IPR053154">
    <property type="entry name" value="c-di-AMP_regulator"/>
</dbReference>
<evidence type="ECO:0000256" key="1">
    <source>
        <dbReference type="SAM" id="Phobius"/>
    </source>
</evidence>
<dbReference type="Gene3D" id="2.170.120.40">
    <property type="entry name" value="YbbR-like domain"/>
    <property type="match status" value="1"/>
</dbReference>
<dbReference type="PANTHER" id="PTHR37804">
    <property type="entry name" value="CDAA REGULATORY PROTEIN CDAR"/>
    <property type="match status" value="1"/>
</dbReference>
<keyword evidence="1" id="KW-0812">Transmembrane</keyword>
<sequence>MNLLRGVLFDNLGLKLVALLLAVLVYLNVYTDRPATMMITFPIQIADLADSLSLSGPAPAAVQAELRGTAKQLIRLRVTEPPVRVSLAGVGTGHFERALGVEDLPIPEGVQLQLDRWVSPRTLELEVDRRASREVPVAVRFEGAPPALWDGSYESRPSRVRVVGPQLAVAGLDSVRLQPVSLNGHHDTLTVAVAPQSLPDWCAMDPDHVEVWVPLEPGVTHRFTVALEPPPDTRDLAFDPTRVTAVITAPRRLMNEAFGDVRATWQPPGPIPPGAVRRAAIRPVHPPPSGAIVRYEPDSVMVRRAAS</sequence>
<accession>A0A538TW55</accession>
<dbReference type="Proteomes" id="UP000319836">
    <property type="component" value="Unassembled WGS sequence"/>
</dbReference>
<keyword evidence="1" id="KW-0472">Membrane</keyword>
<protein>
    <submittedName>
        <fullName evidence="2">YbbR-like domain-containing protein</fullName>
    </submittedName>
</protein>
<keyword evidence="1" id="KW-1133">Transmembrane helix</keyword>
<dbReference type="Gene3D" id="2.170.120.30">
    <property type="match status" value="1"/>
</dbReference>
<dbReference type="AlphaFoldDB" id="A0A538TW55"/>
<evidence type="ECO:0000313" key="2">
    <source>
        <dbReference type="EMBL" id="TMQ67864.1"/>
    </source>
</evidence>
<dbReference type="PANTHER" id="PTHR37804:SF1">
    <property type="entry name" value="CDAA REGULATORY PROTEIN CDAR"/>
    <property type="match status" value="1"/>
</dbReference>
<name>A0A538TW55_UNCEI</name>
<reference evidence="2 3" key="1">
    <citation type="journal article" date="2019" name="Nat. Microbiol.">
        <title>Mediterranean grassland soil C-N compound turnover is dependent on rainfall and depth, and is mediated by genomically divergent microorganisms.</title>
        <authorList>
            <person name="Diamond S."/>
            <person name="Andeer P.F."/>
            <person name="Li Z."/>
            <person name="Crits-Christoph A."/>
            <person name="Burstein D."/>
            <person name="Anantharaman K."/>
            <person name="Lane K.R."/>
            <person name="Thomas B.C."/>
            <person name="Pan C."/>
            <person name="Northen T.R."/>
            <person name="Banfield J.F."/>
        </authorList>
    </citation>
    <scope>NUCLEOTIDE SEQUENCE [LARGE SCALE GENOMIC DNA]</scope>
    <source>
        <strain evidence="2">WS_10</strain>
    </source>
</reference>
<evidence type="ECO:0000313" key="3">
    <source>
        <dbReference type="Proteomes" id="UP000319836"/>
    </source>
</evidence>